<evidence type="ECO:0008006" key="4">
    <source>
        <dbReference type="Google" id="ProtNLM"/>
    </source>
</evidence>
<dbReference type="RefSeq" id="WP_178302095.1">
    <property type="nucleotide sequence ID" value="NZ_BAABXL010000001.1"/>
</dbReference>
<keyword evidence="1" id="KW-0472">Membrane</keyword>
<evidence type="ECO:0000256" key="1">
    <source>
        <dbReference type="SAM" id="Phobius"/>
    </source>
</evidence>
<reference evidence="2 3" key="1">
    <citation type="submission" date="2024-04" db="EMBL/GenBank/DDBJ databases">
        <title>Defined microbial consortia suppress multidrug-resistant proinflammatory Enterobacteriaceae via ecological control.</title>
        <authorList>
            <person name="Furuichi M."/>
            <person name="Kawaguchi T."/>
            <person name="Pust M."/>
            <person name="Yasuma K."/>
            <person name="Plichta D."/>
            <person name="Hasegawa N."/>
            <person name="Ohya T."/>
            <person name="Bhattarai S."/>
            <person name="Sasajima S."/>
            <person name="Aoto Y."/>
            <person name="Tuganbaev T."/>
            <person name="Yaginuma M."/>
            <person name="Ueda M."/>
            <person name="Okahashi N."/>
            <person name="Amafuji K."/>
            <person name="Kiridooshi Y."/>
            <person name="Sugita K."/>
            <person name="Strazar M."/>
            <person name="Skelly A."/>
            <person name="Suda W."/>
            <person name="Hattori M."/>
            <person name="Nakamoto N."/>
            <person name="Caballero S."/>
            <person name="Norman J."/>
            <person name="Olle B."/>
            <person name="Tanoue T."/>
            <person name="Arita M."/>
            <person name="Bucci V."/>
            <person name="Atarashi K."/>
            <person name="Xavier R."/>
            <person name="Honda K."/>
        </authorList>
    </citation>
    <scope>NUCLEOTIDE SEQUENCE [LARGE SCALE GENOMIC DNA]</scope>
    <source>
        <strain evidence="3">f13</strain>
    </source>
</reference>
<evidence type="ECO:0000313" key="2">
    <source>
        <dbReference type="EMBL" id="GAA6269587.1"/>
    </source>
</evidence>
<proteinExistence type="predicted"/>
<sequence>MKKTVTIAVCGSQPRIGATTQALQIVAYLQMMGYLAAYIALDGSDYINNMQKLYQGVTEDKSCIIYERICLYQSVTEPKTEDEEYEFLVKDYGAMSLSTFNRVSFLEQDIQVICAGVKPNEVFVLNDILKRPEFNDVKFIFSFVPHDQKEGVLSMMTKRADNTFFANYNPDPFAYDATMNKSYRLLIGERMAGTSGEKQRRGIGYRWRILRASLRQKRKNVFESPAVRAVLLVVYTFLIGQLFYRM</sequence>
<evidence type="ECO:0000313" key="3">
    <source>
        <dbReference type="Proteomes" id="UP001600894"/>
    </source>
</evidence>
<organism evidence="2 3">
    <name type="scientific">Enterocloster alcoholdehydrogenati</name>
    <dbReference type="NCBI Taxonomy" id="2547410"/>
    <lineage>
        <taxon>Bacteria</taxon>
        <taxon>Bacillati</taxon>
        <taxon>Bacillota</taxon>
        <taxon>Clostridia</taxon>
        <taxon>Lachnospirales</taxon>
        <taxon>Lachnospiraceae</taxon>
        <taxon>Enterocloster</taxon>
    </lineage>
</organism>
<protein>
    <recommendedName>
        <fullName evidence="4">Cellulose biosynthesis protein BcsQ</fullName>
    </recommendedName>
</protein>
<dbReference type="EMBL" id="BAABXL010000001">
    <property type="protein sequence ID" value="GAA6269587.1"/>
    <property type="molecule type" value="Genomic_DNA"/>
</dbReference>
<keyword evidence="3" id="KW-1185">Reference proteome</keyword>
<name>A0ABQ0B007_9FIRM</name>
<keyword evidence="1" id="KW-1133">Transmembrane helix</keyword>
<comment type="caution">
    <text evidence="2">The sequence shown here is derived from an EMBL/GenBank/DDBJ whole genome shotgun (WGS) entry which is preliminary data.</text>
</comment>
<feature type="transmembrane region" description="Helical" evidence="1">
    <location>
        <begin position="225"/>
        <end position="244"/>
    </location>
</feature>
<accession>A0ABQ0B007</accession>
<gene>
    <name evidence="2" type="ORF">F130042H8_26470</name>
</gene>
<dbReference type="Proteomes" id="UP001600894">
    <property type="component" value="Unassembled WGS sequence"/>
</dbReference>
<keyword evidence="1" id="KW-0812">Transmembrane</keyword>